<gene>
    <name evidence="3" type="ORF">K503DRAFT_787768</name>
</gene>
<sequence>MAALSGCLLIFCSSLLFFFSLLLLQHGCSCGSICIVLTHDRPQPVTHYQILEIFHHIRDGICPEEDTYPNEKFHLGAHDWYRRSLKSGNHMPLMAEGEEQEEEKVTKVQSNKGTSELDGLADASKRGRRGRGAITSRG</sequence>
<feature type="region of interest" description="Disordered" evidence="1">
    <location>
        <begin position="91"/>
        <end position="138"/>
    </location>
</feature>
<keyword evidence="2" id="KW-0732">Signal</keyword>
<feature type="chain" id="PRO_5008597291" evidence="2">
    <location>
        <begin position="31"/>
        <end position="138"/>
    </location>
</feature>
<evidence type="ECO:0000256" key="1">
    <source>
        <dbReference type="SAM" id="MobiDB-lite"/>
    </source>
</evidence>
<organism evidence="3 4">
    <name type="scientific">Rhizopogon vinicolor AM-OR11-026</name>
    <dbReference type="NCBI Taxonomy" id="1314800"/>
    <lineage>
        <taxon>Eukaryota</taxon>
        <taxon>Fungi</taxon>
        <taxon>Dikarya</taxon>
        <taxon>Basidiomycota</taxon>
        <taxon>Agaricomycotina</taxon>
        <taxon>Agaricomycetes</taxon>
        <taxon>Agaricomycetidae</taxon>
        <taxon>Boletales</taxon>
        <taxon>Suillineae</taxon>
        <taxon>Rhizopogonaceae</taxon>
        <taxon>Rhizopogon</taxon>
    </lineage>
</organism>
<name>A0A1B7MG35_9AGAM</name>
<reference evidence="3 4" key="1">
    <citation type="submission" date="2016-06" db="EMBL/GenBank/DDBJ databases">
        <title>Comparative genomics of the ectomycorrhizal sister species Rhizopogon vinicolor and Rhizopogon vesiculosus (Basidiomycota: Boletales) reveals a divergence of the mating type B locus.</title>
        <authorList>
            <consortium name="DOE Joint Genome Institute"/>
            <person name="Mujic A.B."/>
            <person name="Kuo A."/>
            <person name="Tritt A."/>
            <person name="Lipzen A."/>
            <person name="Chen C."/>
            <person name="Johnson J."/>
            <person name="Sharma A."/>
            <person name="Barry K."/>
            <person name="Grigoriev I.V."/>
            <person name="Spatafora J.W."/>
        </authorList>
    </citation>
    <scope>NUCLEOTIDE SEQUENCE [LARGE SCALE GENOMIC DNA]</scope>
    <source>
        <strain evidence="3 4">AM-OR11-026</strain>
    </source>
</reference>
<protein>
    <submittedName>
        <fullName evidence="3">Uncharacterized protein</fullName>
    </submittedName>
</protein>
<dbReference type="EMBL" id="KV449351">
    <property type="protein sequence ID" value="OAX31554.1"/>
    <property type="molecule type" value="Genomic_DNA"/>
</dbReference>
<dbReference type="InParanoid" id="A0A1B7MG35"/>
<evidence type="ECO:0000256" key="2">
    <source>
        <dbReference type="SAM" id="SignalP"/>
    </source>
</evidence>
<evidence type="ECO:0000313" key="4">
    <source>
        <dbReference type="Proteomes" id="UP000092154"/>
    </source>
</evidence>
<dbReference type="AlphaFoldDB" id="A0A1B7MG35"/>
<dbReference type="Proteomes" id="UP000092154">
    <property type="component" value="Unassembled WGS sequence"/>
</dbReference>
<proteinExistence type="predicted"/>
<accession>A0A1B7MG35</accession>
<feature type="signal peptide" evidence="2">
    <location>
        <begin position="1"/>
        <end position="30"/>
    </location>
</feature>
<evidence type="ECO:0000313" key="3">
    <source>
        <dbReference type="EMBL" id="OAX31554.1"/>
    </source>
</evidence>
<keyword evidence="4" id="KW-1185">Reference proteome</keyword>